<feature type="region of interest" description="Disordered" evidence="1">
    <location>
        <begin position="1"/>
        <end position="25"/>
    </location>
</feature>
<dbReference type="Proteomes" id="UP000295509">
    <property type="component" value="Unassembled WGS sequence"/>
</dbReference>
<dbReference type="EMBL" id="SORE01000017">
    <property type="protein sequence ID" value="TDY43856.1"/>
    <property type="molecule type" value="Genomic_DNA"/>
</dbReference>
<sequence>MTDDNEPPMIGASFVINPANHEPRSGKSALMNQMMTELAGKTTVAETIIGNCTTTIFLSSKNKDDK</sequence>
<protein>
    <submittedName>
        <fullName evidence="2">Uncharacterized protein</fullName>
    </submittedName>
</protein>
<dbReference type="AlphaFoldDB" id="A0A4R8LJF7"/>
<name>A0A4R8LJF7_9BURK</name>
<gene>
    <name evidence="2" type="ORF">BX592_11758</name>
</gene>
<evidence type="ECO:0000313" key="2">
    <source>
        <dbReference type="EMBL" id="TDY43856.1"/>
    </source>
</evidence>
<dbReference type="RefSeq" id="WP_134194271.1">
    <property type="nucleotide sequence ID" value="NZ_JBHLUW010000016.1"/>
</dbReference>
<proteinExistence type="predicted"/>
<comment type="caution">
    <text evidence="2">The sequence shown here is derived from an EMBL/GenBank/DDBJ whole genome shotgun (WGS) entry which is preliminary data.</text>
</comment>
<accession>A0A4R8LJF7</accession>
<evidence type="ECO:0000313" key="3">
    <source>
        <dbReference type="Proteomes" id="UP000295509"/>
    </source>
</evidence>
<evidence type="ECO:0000256" key="1">
    <source>
        <dbReference type="SAM" id="MobiDB-lite"/>
    </source>
</evidence>
<organism evidence="2 3">
    <name type="scientific">Paraburkholderia rhizosphaerae</name>
    <dbReference type="NCBI Taxonomy" id="480658"/>
    <lineage>
        <taxon>Bacteria</taxon>
        <taxon>Pseudomonadati</taxon>
        <taxon>Pseudomonadota</taxon>
        <taxon>Betaproteobacteria</taxon>
        <taxon>Burkholderiales</taxon>
        <taxon>Burkholderiaceae</taxon>
        <taxon>Paraburkholderia</taxon>
    </lineage>
</organism>
<keyword evidence="3" id="KW-1185">Reference proteome</keyword>
<reference evidence="2 3" key="1">
    <citation type="submission" date="2019-03" db="EMBL/GenBank/DDBJ databases">
        <title>Genomic Encyclopedia of Type Strains, Phase III (KMG-III): the genomes of soil and plant-associated and newly described type strains.</title>
        <authorList>
            <person name="Whitman W."/>
        </authorList>
    </citation>
    <scope>NUCLEOTIDE SEQUENCE [LARGE SCALE GENOMIC DNA]</scope>
    <source>
        <strain evidence="2 3">LMG 29544</strain>
    </source>
</reference>